<sequence length="104" mass="11852">MYSHTLTQAEKNFSSLNSFNPPEGGSECWVSWSHSEVQLPLSSKTTSVCVHLFQRHSVKVSYHFVISGNICAAHLNCCIRAQRAFTGVRTNRTLRDLLYRIVYM</sequence>
<evidence type="ECO:0000313" key="2">
    <source>
        <dbReference type="Proteomes" id="UP001345963"/>
    </source>
</evidence>
<name>A0ABU7BBP1_9TELE</name>
<gene>
    <name evidence="1" type="ORF">ATANTOWER_032057</name>
</gene>
<dbReference type="EMBL" id="JAHUTI010049266">
    <property type="protein sequence ID" value="MED6247396.1"/>
    <property type="molecule type" value="Genomic_DNA"/>
</dbReference>
<keyword evidence="2" id="KW-1185">Reference proteome</keyword>
<organism evidence="1 2">
    <name type="scientific">Ataeniobius toweri</name>
    <dbReference type="NCBI Taxonomy" id="208326"/>
    <lineage>
        <taxon>Eukaryota</taxon>
        <taxon>Metazoa</taxon>
        <taxon>Chordata</taxon>
        <taxon>Craniata</taxon>
        <taxon>Vertebrata</taxon>
        <taxon>Euteleostomi</taxon>
        <taxon>Actinopterygii</taxon>
        <taxon>Neopterygii</taxon>
        <taxon>Teleostei</taxon>
        <taxon>Neoteleostei</taxon>
        <taxon>Acanthomorphata</taxon>
        <taxon>Ovalentaria</taxon>
        <taxon>Atherinomorphae</taxon>
        <taxon>Cyprinodontiformes</taxon>
        <taxon>Goodeidae</taxon>
        <taxon>Ataeniobius</taxon>
    </lineage>
</organism>
<accession>A0ABU7BBP1</accession>
<comment type="caution">
    <text evidence="1">The sequence shown here is derived from an EMBL/GenBank/DDBJ whole genome shotgun (WGS) entry which is preliminary data.</text>
</comment>
<evidence type="ECO:0000313" key="1">
    <source>
        <dbReference type="EMBL" id="MED6247396.1"/>
    </source>
</evidence>
<protein>
    <submittedName>
        <fullName evidence="1">Uncharacterized protein</fullName>
    </submittedName>
</protein>
<proteinExistence type="predicted"/>
<reference evidence="1 2" key="1">
    <citation type="submission" date="2021-07" db="EMBL/GenBank/DDBJ databases">
        <authorList>
            <person name="Palmer J.M."/>
        </authorList>
    </citation>
    <scope>NUCLEOTIDE SEQUENCE [LARGE SCALE GENOMIC DNA]</scope>
    <source>
        <strain evidence="1 2">AT_MEX2019</strain>
        <tissue evidence="1">Muscle</tissue>
    </source>
</reference>
<dbReference type="Proteomes" id="UP001345963">
    <property type="component" value="Unassembled WGS sequence"/>
</dbReference>